<dbReference type="InterPro" id="IPR013747">
    <property type="entry name" value="ACP_syn_III_C"/>
</dbReference>
<dbReference type="NCBIfam" id="TIGR00747">
    <property type="entry name" value="fabH"/>
    <property type="match status" value="1"/>
</dbReference>
<keyword evidence="7 9" id="KW-0511">Multifunctional enzyme</keyword>
<comment type="similarity">
    <text evidence="1 9">Belongs to the thiolase-like superfamily. FabH family.</text>
</comment>
<dbReference type="RefSeq" id="WP_260978944.1">
    <property type="nucleotide sequence ID" value="NZ_JAODBU010000011.1"/>
</dbReference>
<keyword evidence="8 9" id="KW-0012">Acyltransferase</keyword>
<gene>
    <name evidence="9" type="primary">fabH</name>
    <name evidence="12" type="ORF">N5B56_10990</name>
</gene>
<evidence type="ECO:0000256" key="5">
    <source>
        <dbReference type="ARBA" id="ARBA00023098"/>
    </source>
</evidence>
<evidence type="ECO:0000256" key="8">
    <source>
        <dbReference type="ARBA" id="ARBA00023315"/>
    </source>
</evidence>
<dbReference type="Proteomes" id="UP001431199">
    <property type="component" value="Unassembled WGS sequence"/>
</dbReference>
<keyword evidence="5 9" id="KW-0443">Lipid metabolism</keyword>
<comment type="function">
    <text evidence="9">Catalyzes the condensation reaction of fatty acid synthesis by the addition to an acyl acceptor of two carbons from malonyl-ACP. Catalyzes the first condensation reaction which initiates fatty acid synthesis and may therefore play a role in governing the total rate of fatty acid production. Possesses both acetoacetyl-ACP synthase and acetyl transacylase activities. Its substrate specificity determines the biosynthesis of branched-chain and/or straight-chain of fatty acids.</text>
</comment>
<dbReference type="InterPro" id="IPR013751">
    <property type="entry name" value="ACP_syn_III_N"/>
</dbReference>
<dbReference type="InterPro" id="IPR016039">
    <property type="entry name" value="Thiolase-like"/>
</dbReference>
<evidence type="ECO:0000256" key="3">
    <source>
        <dbReference type="ARBA" id="ARBA00022679"/>
    </source>
</evidence>
<keyword evidence="9" id="KW-0963">Cytoplasm</keyword>
<keyword evidence="2 9" id="KW-0444">Lipid biosynthesis</keyword>
<dbReference type="SUPFAM" id="SSF53901">
    <property type="entry name" value="Thiolase-like"/>
    <property type="match status" value="1"/>
</dbReference>
<dbReference type="EMBL" id="JAODBU010000011">
    <property type="protein sequence ID" value="MCT7399603.1"/>
    <property type="molecule type" value="Genomic_DNA"/>
</dbReference>
<sequence length="321" mass="34025">MYTKIVGTGSYLPKKVLTNDDIAQLVDTNDEWIRERTGIQSRHIVEDETTVTMASMAAKDALENANLQPEDIDLIIVATVSADNLLPSTACSVQKELGAVNATAFDINAACSGFLFALNTADAYIKTGMYKNALLIGVETLSKIVDWNDRGTCILFGDGAGAAVVAASKTPGILAGIQGADGAGGDVLACKGRENNNPIVKGDLTPGYVSMEGQSVFKFAVKKVPECIDEVLNKAGKNIDDVELFVLHQANLRILTSISKRKKIPMDKIPVNLDTCGNTSAASVPILLDKVNKEGKIKGNDLILLAGFGAGLTWGAALIQW</sequence>
<reference evidence="12" key="1">
    <citation type="submission" date="2022-09" db="EMBL/GenBank/DDBJ databases">
        <title>Eubacterium sp. LFL-14 isolated from human feces.</title>
        <authorList>
            <person name="Liu F."/>
        </authorList>
    </citation>
    <scope>NUCLEOTIDE SEQUENCE</scope>
    <source>
        <strain evidence="12">LFL-14</strain>
    </source>
</reference>
<evidence type="ECO:0000256" key="2">
    <source>
        <dbReference type="ARBA" id="ARBA00022516"/>
    </source>
</evidence>
<evidence type="ECO:0000256" key="7">
    <source>
        <dbReference type="ARBA" id="ARBA00023268"/>
    </source>
</evidence>
<comment type="subunit">
    <text evidence="9">Homodimer.</text>
</comment>
<feature type="region of interest" description="ACP-binding" evidence="9">
    <location>
        <begin position="249"/>
        <end position="253"/>
    </location>
</feature>
<comment type="subcellular location">
    <subcellularLocation>
        <location evidence="9">Cytoplasm</location>
    </subcellularLocation>
</comment>
<evidence type="ECO:0000256" key="1">
    <source>
        <dbReference type="ARBA" id="ARBA00008642"/>
    </source>
</evidence>
<keyword evidence="4 9" id="KW-0276">Fatty acid metabolism</keyword>
<dbReference type="CDD" id="cd00830">
    <property type="entry name" value="KAS_III"/>
    <property type="match status" value="1"/>
</dbReference>
<feature type="active site" evidence="9">
    <location>
        <position position="111"/>
    </location>
</feature>
<name>A0ABT2M386_9FIRM</name>
<dbReference type="HAMAP" id="MF_01815">
    <property type="entry name" value="FabH"/>
    <property type="match status" value="1"/>
</dbReference>
<evidence type="ECO:0000313" key="12">
    <source>
        <dbReference type="EMBL" id="MCT7399603.1"/>
    </source>
</evidence>
<dbReference type="EC" id="2.3.1.180" evidence="9"/>
<comment type="caution">
    <text evidence="12">The sequence shown here is derived from an EMBL/GenBank/DDBJ whole genome shotgun (WGS) entry which is preliminary data.</text>
</comment>
<evidence type="ECO:0000259" key="11">
    <source>
        <dbReference type="Pfam" id="PF08545"/>
    </source>
</evidence>
<comment type="pathway">
    <text evidence="9">Lipid metabolism; fatty acid biosynthesis.</text>
</comment>
<feature type="active site" evidence="9">
    <location>
        <position position="278"/>
    </location>
</feature>
<evidence type="ECO:0000256" key="9">
    <source>
        <dbReference type="HAMAP-Rule" id="MF_01815"/>
    </source>
</evidence>
<evidence type="ECO:0000256" key="4">
    <source>
        <dbReference type="ARBA" id="ARBA00022832"/>
    </source>
</evidence>
<feature type="domain" description="Beta-ketoacyl-[acyl-carrier-protein] synthase III N-terminal" evidence="11">
    <location>
        <begin position="105"/>
        <end position="182"/>
    </location>
</feature>
<evidence type="ECO:0000313" key="13">
    <source>
        <dbReference type="Proteomes" id="UP001431199"/>
    </source>
</evidence>
<keyword evidence="3 9" id="KW-0808">Transferase</keyword>
<protein>
    <recommendedName>
        <fullName evidence="9">Beta-ketoacyl-[acyl-carrier-protein] synthase III</fullName>
        <shortName evidence="9">Beta-ketoacyl-ACP synthase III</shortName>
        <shortName evidence="9">KAS III</shortName>
        <ecNumber evidence="9">2.3.1.180</ecNumber>
    </recommendedName>
    <alternativeName>
        <fullName evidence="9">3-oxoacyl-[acyl-carrier-protein] synthase 3</fullName>
    </alternativeName>
    <alternativeName>
        <fullName evidence="9">3-oxoacyl-[acyl-carrier-protein] synthase III</fullName>
    </alternativeName>
</protein>
<dbReference type="Gene3D" id="3.40.47.10">
    <property type="match status" value="1"/>
</dbReference>
<accession>A0ABT2M386</accession>
<dbReference type="PANTHER" id="PTHR43091">
    <property type="entry name" value="3-OXOACYL-[ACYL-CARRIER-PROTEIN] SYNTHASE"/>
    <property type="match status" value="1"/>
</dbReference>
<evidence type="ECO:0000259" key="10">
    <source>
        <dbReference type="Pfam" id="PF08541"/>
    </source>
</evidence>
<comment type="domain">
    <text evidence="9">The last Arg residue of the ACP-binding site is essential for the weak association between ACP/AcpP and FabH.</text>
</comment>
<dbReference type="NCBIfam" id="NF006829">
    <property type="entry name" value="PRK09352.1"/>
    <property type="match status" value="1"/>
</dbReference>
<dbReference type="Pfam" id="PF08545">
    <property type="entry name" value="ACP_syn_III"/>
    <property type="match status" value="1"/>
</dbReference>
<evidence type="ECO:0000256" key="6">
    <source>
        <dbReference type="ARBA" id="ARBA00023160"/>
    </source>
</evidence>
<dbReference type="InterPro" id="IPR004655">
    <property type="entry name" value="FabH"/>
</dbReference>
<comment type="catalytic activity">
    <reaction evidence="9">
        <text>malonyl-[ACP] + acetyl-CoA + H(+) = 3-oxobutanoyl-[ACP] + CO2 + CoA</text>
        <dbReference type="Rhea" id="RHEA:12080"/>
        <dbReference type="Rhea" id="RHEA-COMP:9623"/>
        <dbReference type="Rhea" id="RHEA-COMP:9625"/>
        <dbReference type="ChEBI" id="CHEBI:15378"/>
        <dbReference type="ChEBI" id="CHEBI:16526"/>
        <dbReference type="ChEBI" id="CHEBI:57287"/>
        <dbReference type="ChEBI" id="CHEBI:57288"/>
        <dbReference type="ChEBI" id="CHEBI:78449"/>
        <dbReference type="ChEBI" id="CHEBI:78450"/>
        <dbReference type="EC" id="2.3.1.180"/>
    </reaction>
</comment>
<feature type="active site" evidence="9">
    <location>
        <position position="248"/>
    </location>
</feature>
<keyword evidence="13" id="KW-1185">Reference proteome</keyword>
<proteinExistence type="inferred from homology"/>
<organism evidence="12 13">
    <name type="scientific">Eubacterium album</name>
    <dbReference type="NCBI Taxonomy" id="2978477"/>
    <lineage>
        <taxon>Bacteria</taxon>
        <taxon>Bacillati</taxon>
        <taxon>Bacillota</taxon>
        <taxon>Clostridia</taxon>
        <taxon>Eubacteriales</taxon>
        <taxon>Eubacteriaceae</taxon>
        <taxon>Eubacterium</taxon>
    </lineage>
</organism>
<feature type="domain" description="Beta-ketoacyl-[acyl-carrier-protein] synthase III C-terminal" evidence="10">
    <location>
        <begin position="232"/>
        <end position="321"/>
    </location>
</feature>
<dbReference type="Pfam" id="PF08541">
    <property type="entry name" value="ACP_syn_III_C"/>
    <property type="match status" value="1"/>
</dbReference>
<keyword evidence="6 9" id="KW-0275">Fatty acid biosynthesis</keyword>
<dbReference type="PANTHER" id="PTHR43091:SF1">
    <property type="entry name" value="BETA-KETOACYL-[ACYL-CARRIER-PROTEIN] SYNTHASE III, CHLOROPLASTIC"/>
    <property type="match status" value="1"/>
</dbReference>